<evidence type="ECO:0000256" key="3">
    <source>
        <dbReference type="ARBA" id="ARBA00023128"/>
    </source>
</evidence>
<dbReference type="PANTHER" id="PTHR21192:SF2">
    <property type="entry name" value="NADH DEHYDROGENASE [UBIQUINONE] 1 ALPHA SUBCOMPLEX ASSEMBLY FACTOR 3"/>
    <property type="match status" value="1"/>
</dbReference>
<dbReference type="Proteomes" id="UP001500131">
    <property type="component" value="Unassembled WGS sequence"/>
</dbReference>
<evidence type="ECO:0000313" key="6">
    <source>
        <dbReference type="EMBL" id="KAL0515397.1"/>
    </source>
</evidence>
<evidence type="ECO:0000313" key="7">
    <source>
        <dbReference type="Proteomes" id="UP001500131"/>
    </source>
</evidence>
<protein>
    <recommendedName>
        <fullName evidence="2">NADH dehydrogenase [ubiquinone] 1 alpha subcomplex assembly factor 3</fullName>
    </recommendedName>
</protein>
<feature type="compositionally biased region" description="Polar residues" evidence="5">
    <location>
        <begin position="45"/>
        <end position="60"/>
    </location>
</feature>
<dbReference type="SUPFAM" id="SSF64076">
    <property type="entry name" value="MTH938-like"/>
    <property type="match status" value="1"/>
</dbReference>
<comment type="subcellular location">
    <subcellularLocation>
        <location evidence="1">Mitochondrion</location>
    </subcellularLocation>
</comment>
<dbReference type="PANTHER" id="PTHR21192">
    <property type="entry name" value="NUCLEAR PROTEIN E3-3"/>
    <property type="match status" value="1"/>
</dbReference>
<dbReference type="EMBL" id="JBAMZK010000001">
    <property type="protein sequence ID" value="KAL0515397.1"/>
    <property type="molecule type" value="Genomic_DNA"/>
</dbReference>
<evidence type="ECO:0000256" key="1">
    <source>
        <dbReference type="ARBA" id="ARBA00004173"/>
    </source>
</evidence>
<reference evidence="6 7" key="1">
    <citation type="submission" date="2024-02" db="EMBL/GenBank/DDBJ databases">
        <title>FIRST GENOME SEQUENCES OF Leishmania (Viannia) shawi, Leishmania (Viannia) lindenbergi AND Leishmania (Viannia) utingensis.</title>
        <authorList>
            <person name="Resadore F."/>
            <person name="Custodio M.G.F."/>
            <person name="Boite M.C."/>
            <person name="Cupolillo E."/>
            <person name="Ferreira G.E.M."/>
        </authorList>
    </citation>
    <scope>NUCLEOTIDE SEQUENCE [LARGE SCALE GENOMIC DNA]</scope>
    <source>
        <strain evidence="6 7">MHOM/BR/1966/M15733</strain>
    </source>
</reference>
<evidence type="ECO:0000256" key="4">
    <source>
        <dbReference type="ARBA" id="ARBA00049984"/>
    </source>
</evidence>
<comment type="caution">
    <text evidence="6">The sequence shown here is derived from an EMBL/GenBank/DDBJ whole genome shotgun (WGS) entry which is preliminary data.</text>
</comment>
<dbReference type="GO" id="GO:0005743">
    <property type="term" value="C:mitochondrial inner membrane"/>
    <property type="evidence" value="ECO:0007669"/>
    <property type="project" value="TreeGrafter"/>
</dbReference>
<dbReference type="GO" id="GO:0032981">
    <property type="term" value="P:mitochondrial respiratory chain complex I assembly"/>
    <property type="evidence" value="ECO:0007669"/>
    <property type="project" value="InterPro"/>
</dbReference>
<feature type="region of interest" description="Disordered" evidence="5">
    <location>
        <begin position="36"/>
        <end position="61"/>
    </location>
</feature>
<evidence type="ECO:0000256" key="2">
    <source>
        <dbReference type="ARBA" id="ARBA00021776"/>
    </source>
</evidence>
<organism evidence="6 7">
    <name type="scientific">Leishmania lindenbergi</name>
    <dbReference type="NCBI Taxonomy" id="651832"/>
    <lineage>
        <taxon>Eukaryota</taxon>
        <taxon>Discoba</taxon>
        <taxon>Euglenozoa</taxon>
        <taxon>Kinetoplastea</taxon>
        <taxon>Metakinetoplastina</taxon>
        <taxon>Trypanosomatida</taxon>
        <taxon>Trypanosomatidae</taxon>
        <taxon>Leishmaniinae</taxon>
        <taxon>Leishmania</taxon>
    </lineage>
</organism>
<proteinExistence type="inferred from homology"/>
<keyword evidence="7" id="KW-1185">Reference proteome</keyword>
<dbReference type="Gene3D" id="3.40.1230.10">
    <property type="entry name" value="MTH938-like"/>
    <property type="match status" value="1"/>
</dbReference>
<sequence length="629" mass="72866">MRASVRVRVRETHRLGWRLRAKRAVESAIRKYVPDPRDNPLTEVPMSSETYSKTHQQQEGSVRIGIRPGQSIEDYMAERDRKWLDQQRLIFEQRIKDDNLPTTKDGLPFVGAGSREHYMDIDSANKLVRTPEPKDYEMDEETVLLRRQLQVENEAEYRKFVAEAKRSDIAAEETQKRRRPHPSDPSYDPFKLTPGYRPQDSTALAQWLKRQRESGKSASGLSLQTKEGQERFYNEEKMATQYNANPFANRIETPRGMSTMRITAYSPDSVFINDREVIGSCIVTEKGYYHWNVGSFEEVNERTLSVLLHMYPVPDVVFLGTGRNLHFIDEDLRIAFQKRGTVIHCLTTSQACGHFGVQLSVSRRSALAIINPIPTNGYGVECFGDFIENDMFSLSDTQLGISPMRQFSPSLFRQNKVAEKYRATQGTGIGPQYHQLSDGRLVRPGTSYTKLRPMLEPGETVDWEKLPSYYHWYPKEELHDYIENTTWREIKGRPTGEPLEKRLRKAISGGTYEKDEAPAPDLMPWNSATIPITKFPHERNDEEIIVEDPKTGRIIGMERDTYERWKRMMGERRAGLPESDPVEYDQERYVTNKDGVVFDLSKMKYRPIFEGRWNPRRQQSTGRTNPIMT</sequence>
<feature type="region of interest" description="Disordered" evidence="5">
    <location>
        <begin position="168"/>
        <end position="197"/>
    </location>
</feature>
<evidence type="ECO:0000256" key="5">
    <source>
        <dbReference type="SAM" id="MobiDB-lite"/>
    </source>
</evidence>
<dbReference type="InterPro" id="IPR034095">
    <property type="entry name" value="NDUF3"/>
</dbReference>
<keyword evidence="3" id="KW-0496">Mitochondrion</keyword>
<accession>A0AAW3AZU7</accession>
<dbReference type="Pfam" id="PF04430">
    <property type="entry name" value="DUF498"/>
    <property type="match status" value="1"/>
</dbReference>
<dbReference type="AlphaFoldDB" id="A0AAW3AZU7"/>
<comment type="similarity">
    <text evidence="4">Belongs to the NDUFAF3 family.</text>
</comment>
<name>A0AAW3AZU7_9TRYP</name>
<dbReference type="CDD" id="cd05125">
    <property type="entry name" value="Mth938_2P1-like"/>
    <property type="match status" value="1"/>
</dbReference>
<dbReference type="InterPro" id="IPR036748">
    <property type="entry name" value="MTH938-like_sf"/>
</dbReference>
<dbReference type="InterPro" id="IPR007523">
    <property type="entry name" value="NDUFAF3/AAMDC"/>
</dbReference>
<dbReference type="FunFam" id="3.40.1230.10:FF:000006">
    <property type="entry name" value="Protein_of_uncharacterized_function_(DUF498/DUF59 8)_-_putative"/>
    <property type="match status" value="1"/>
</dbReference>
<gene>
    <name evidence="6" type="ORF">Q4I31_000576</name>
</gene>